<dbReference type="Pfam" id="PF12840">
    <property type="entry name" value="HTH_20"/>
    <property type="match status" value="1"/>
</dbReference>
<reference evidence="2 3" key="1">
    <citation type="submission" date="2019-05" db="EMBL/GenBank/DDBJ databases">
        <title>Genome sequence of Cellulomonas hominis strain CS1.</title>
        <authorList>
            <person name="Belmont J."/>
            <person name="Maclea K.S."/>
        </authorList>
    </citation>
    <scope>NUCLEOTIDE SEQUENCE [LARGE SCALE GENOMIC DNA]</scope>
    <source>
        <strain evidence="2 3">CS1</strain>
    </source>
</reference>
<dbReference type="GO" id="GO:0003700">
    <property type="term" value="F:DNA-binding transcription factor activity"/>
    <property type="evidence" value="ECO:0007669"/>
    <property type="project" value="InterPro"/>
</dbReference>
<dbReference type="AlphaFoldDB" id="A0A7Z8NR77"/>
<comment type="caution">
    <text evidence="2">The sequence shown here is derived from an EMBL/GenBank/DDBJ whole genome shotgun (WGS) entry which is preliminary data.</text>
</comment>
<sequence>MVQQQRLDEVFAALSDATRRDVLVRLGDGPATIGQLAEPYGITLTGMTKHVRVLEDAGLVVTEKVGRARQCRLGAERLDDAMSWIGFYQRLWERRLDGLEAFFTLQRGREDGGAHPTEGPVT</sequence>
<dbReference type="PROSITE" id="PS50987">
    <property type="entry name" value="HTH_ARSR_2"/>
    <property type="match status" value="1"/>
</dbReference>
<dbReference type="OrthoDB" id="9806976at2"/>
<dbReference type="Proteomes" id="UP000308121">
    <property type="component" value="Unassembled WGS sequence"/>
</dbReference>
<organism evidence="2 3">
    <name type="scientific">Cellulomonas hominis</name>
    <dbReference type="NCBI Taxonomy" id="156981"/>
    <lineage>
        <taxon>Bacteria</taxon>
        <taxon>Bacillati</taxon>
        <taxon>Actinomycetota</taxon>
        <taxon>Actinomycetes</taxon>
        <taxon>Micrococcales</taxon>
        <taxon>Cellulomonadaceae</taxon>
        <taxon>Cellulomonas</taxon>
    </lineage>
</organism>
<evidence type="ECO:0000313" key="2">
    <source>
        <dbReference type="EMBL" id="TKR22146.1"/>
    </source>
</evidence>
<accession>A0A7Z8NR77</accession>
<dbReference type="PRINTS" id="PR00778">
    <property type="entry name" value="HTHARSR"/>
</dbReference>
<dbReference type="Gene3D" id="1.10.10.10">
    <property type="entry name" value="Winged helix-like DNA-binding domain superfamily/Winged helix DNA-binding domain"/>
    <property type="match status" value="1"/>
</dbReference>
<proteinExistence type="predicted"/>
<dbReference type="RefSeq" id="WP_154730991.1">
    <property type="nucleotide sequence ID" value="NZ_SZYE01000242.1"/>
</dbReference>
<dbReference type="InterPro" id="IPR011991">
    <property type="entry name" value="ArsR-like_HTH"/>
</dbReference>
<dbReference type="CDD" id="cd00090">
    <property type="entry name" value="HTH_ARSR"/>
    <property type="match status" value="1"/>
</dbReference>
<dbReference type="InterPro" id="IPR036388">
    <property type="entry name" value="WH-like_DNA-bd_sf"/>
</dbReference>
<dbReference type="PANTHER" id="PTHR38600:SF2">
    <property type="entry name" value="SLL0088 PROTEIN"/>
    <property type="match status" value="1"/>
</dbReference>
<evidence type="ECO:0000313" key="3">
    <source>
        <dbReference type="Proteomes" id="UP000308121"/>
    </source>
</evidence>
<dbReference type="InterPro" id="IPR036390">
    <property type="entry name" value="WH_DNA-bd_sf"/>
</dbReference>
<gene>
    <name evidence="2" type="ORF">FA014_17990</name>
</gene>
<dbReference type="SMART" id="SM00418">
    <property type="entry name" value="HTH_ARSR"/>
    <property type="match status" value="1"/>
</dbReference>
<dbReference type="EMBL" id="SZYE01000242">
    <property type="protein sequence ID" value="TKR22146.1"/>
    <property type="molecule type" value="Genomic_DNA"/>
</dbReference>
<dbReference type="PANTHER" id="PTHR38600">
    <property type="entry name" value="TRANSCRIPTIONAL REGULATORY PROTEIN"/>
    <property type="match status" value="1"/>
</dbReference>
<name>A0A7Z8NR77_9CELL</name>
<dbReference type="SUPFAM" id="SSF46785">
    <property type="entry name" value="Winged helix' DNA-binding domain"/>
    <property type="match status" value="1"/>
</dbReference>
<dbReference type="NCBIfam" id="NF033788">
    <property type="entry name" value="HTH_metalloreg"/>
    <property type="match status" value="1"/>
</dbReference>
<dbReference type="InterPro" id="IPR001845">
    <property type="entry name" value="HTH_ArsR_DNA-bd_dom"/>
</dbReference>
<protein>
    <submittedName>
        <fullName evidence="2">Helix-turn-helix transcriptional regulator</fullName>
    </submittedName>
</protein>
<feature type="domain" description="HTH arsR-type" evidence="1">
    <location>
        <begin position="1"/>
        <end position="93"/>
    </location>
</feature>
<evidence type="ECO:0000259" key="1">
    <source>
        <dbReference type="PROSITE" id="PS50987"/>
    </source>
</evidence>